<keyword evidence="2" id="KW-1133">Transmembrane helix</keyword>
<feature type="region of interest" description="Disordered" evidence="1">
    <location>
        <begin position="73"/>
        <end position="131"/>
    </location>
</feature>
<name>A0A9R0V2S9_TRITD</name>
<dbReference type="Proteomes" id="UP000324705">
    <property type="component" value="Chromosome 1A"/>
</dbReference>
<reference evidence="3 4" key="1">
    <citation type="submission" date="2017-09" db="EMBL/GenBank/DDBJ databases">
        <authorList>
            <consortium name="International Durum Wheat Genome Sequencing Consortium (IDWGSC)"/>
            <person name="Milanesi L."/>
        </authorList>
    </citation>
    <scope>NUCLEOTIDE SEQUENCE [LARGE SCALE GENOMIC DNA]</scope>
    <source>
        <strain evidence="4">cv. Svevo</strain>
    </source>
</reference>
<gene>
    <name evidence="3" type="ORF">TRITD_1Av1G206150</name>
</gene>
<evidence type="ECO:0000256" key="1">
    <source>
        <dbReference type="SAM" id="MobiDB-lite"/>
    </source>
</evidence>
<proteinExistence type="predicted"/>
<feature type="transmembrane region" description="Helical" evidence="2">
    <location>
        <begin position="7"/>
        <end position="25"/>
    </location>
</feature>
<feature type="compositionally biased region" description="Basic and acidic residues" evidence="1">
    <location>
        <begin position="93"/>
        <end position="103"/>
    </location>
</feature>
<keyword evidence="2" id="KW-0472">Membrane</keyword>
<accession>A0A9R0V2S9</accession>
<sequence>MHARLKFLFTSIHNSWIYFLGWLIFRLVQDNFSYSYLFPTSGDAYDYKNLLASGVDGDAAALPASHLNLADVAGNRRPFAPPAPKVPPPPHHLHGDGAHEQHRSPPASTSTEPAPPRDYSRQQAEAAGHQPMMDVSRAFLQAIMGYVTKM</sequence>
<organism evidence="3 4">
    <name type="scientific">Triticum turgidum subsp. durum</name>
    <name type="common">Durum wheat</name>
    <name type="synonym">Triticum durum</name>
    <dbReference type="NCBI Taxonomy" id="4567"/>
    <lineage>
        <taxon>Eukaryota</taxon>
        <taxon>Viridiplantae</taxon>
        <taxon>Streptophyta</taxon>
        <taxon>Embryophyta</taxon>
        <taxon>Tracheophyta</taxon>
        <taxon>Spermatophyta</taxon>
        <taxon>Magnoliopsida</taxon>
        <taxon>Liliopsida</taxon>
        <taxon>Poales</taxon>
        <taxon>Poaceae</taxon>
        <taxon>BOP clade</taxon>
        <taxon>Pooideae</taxon>
        <taxon>Triticodae</taxon>
        <taxon>Triticeae</taxon>
        <taxon>Triticinae</taxon>
        <taxon>Triticum</taxon>
    </lineage>
</organism>
<dbReference type="EMBL" id="LT934111">
    <property type="protein sequence ID" value="VAH10106.1"/>
    <property type="molecule type" value="Genomic_DNA"/>
</dbReference>
<evidence type="ECO:0000313" key="3">
    <source>
        <dbReference type="EMBL" id="VAH10106.1"/>
    </source>
</evidence>
<keyword evidence="2" id="KW-0812">Transmembrane</keyword>
<evidence type="ECO:0000313" key="4">
    <source>
        <dbReference type="Proteomes" id="UP000324705"/>
    </source>
</evidence>
<dbReference type="Gramene" id="TRITD1Av1G206150.2">
    <property type="protein sequence ID" value="TRITD1Av1G206150.2"/>
    <property type="gene ID" value="TRITD1Av1G206150"/>
</dbReference>
<feature type="compositionally biased region" description="Pro residues" evidence="1">
    <location>
        <begin position="79"/>
        <end position="90"/>
    </location>
</feature>
<keyword evidence="4" id="KW-1185">Reference proteome</keyword>
<protein>
    <submittedName>
        <fullName evidence="3">Uncharacterized protein</fullName>
    </submittedName>
</protein>
<dbReference type="OMA" id="TSIHNSW"/>
<dbReference type="AlphaFoldDB" id="A0A9R0V2S9"/>
<evidence type="ECO:0000256" key="2">
    <source>
        <dbReference type="SAM" id="Phobius"/>
    </source>
</evidence>